<evidence type="ECO:0000313" key="8">
    <source>
        <dbReference type="EMBL" id="SCV73886.1"/>
    </source>
</evidence>
<dbReference type="Proteomes" id="UP000198372">
    <property type="component" value="Unassembled WGS sequence"/>
</dbReference>
<keyword evidence="4 6" id="KW-0472">Membrane</keyword>
<comment type="subcellular location">
    <subcellularLocation>
        <location evidence="1">Membrane</location>
        <topology evidence="1">Multi-pass membrane protein</topology>
    </subcellularLocation>
</comment>
<reference evidence="9" key="1">
    <citation type="submission" date="2016-09" db="EMBL/GenBank/DDBJ databases">
        <authorList>
            <person name="Jeantristanb JTB J.-T."/>
            <person name="Ricardo R."/>
        </authorList>
    </citation>
    <scope>NUCLEOTIDE SEQUENCE [LARGE SCALE GENOMIC DNA]</scope>
</reference>
<feature type="compositionally biased region" description="Basic and acidic residues" evidence="5">
    <location>
        <begin position="421"/>
        <end position="433"/>
    </location>
</feature>
<dbReference type="Pfam" id="PF13886">
    <property type="entry name" value="TM7S3_TM198"/>
    <property type="match status" value="1"/>
</dbReference>
<feature type="region of interest" description="Disordered" evidence="5">
    <location>
        <begin position="541"/>
        <end position="572"/>
    </location>
</feature>
<feature type="transmembrane region" description="Helical" evidence="6">
    <location>
        <begin position="63"/>
        <end position="87"/>
    </location>
</feature>
<feature type="compositionally biased region" description="Acidic residues" evidence="5">
    <location>
        <begin position="321"/>
        <end position="330"/>
    </location>
</feature>
<dbReference type="GO" id="GO:0016020">
    <property type="term" value="C:membrane"/>
    <property type="evidence" value="ECO:0007669"/>
    <property type="project" value="UniProtKB-SubCell"/>
</dbReference>
<dbReference type="AlphaFoldDB" id="A0A238FS05"/>
<feature type="transmembrane region" description="Helical" evidence="6">
    <location>
        <begin position="99"/>
        <end position="118"/>
    </location>
</feature>
<evidence type="ECO:0000256" key="2">
    <source>
        <dbReference type="ARBA" id="ARBA00022692"/>
    </source>
</evidence>
<protein>
    <submittedName>
        <fullName evidence="8">BQ2448_6316 protein</fullName>
    </submittedName>
</protein>
<feature type="compositionally biased region" description="Polar residues" evidence="5">
    <location>
        <begin position="438"/>
        <end position="449"/>
    </location>
</feature>
<evidence type="ECO:0000256" key="3">
    <source>
        <dbReference type="ARBA" id="ARBA00022989"/>
    </source>
</evidence>
<feature type="region of interest" description="Disordered" evidence="5">
    <location>
        <begin position="419"/>
        <end position="449"/>
    </location>
</feature>
<keyword evidence="3 6" id="KW-1133">Transmembrane helix</keyword>
<feature type="transmembrane region" description="Helical" evidence="6">
    <location>
        <begin position="125"/>
        <end position="146"/>
    </location>
</feature>
<feature type="region of interest" description="Disordered" evidence="5">
    <location>
        <begin position="301"/>
        <end position="331"/>
    </location>
</feature>
<sequence length="594" mass="64363">MSTTPQALGFIQDRLHRLPSALIIFLAVLLILLGLGINNAGARSMLVGSQWGKERGTNTSKPYIGGGVGGIFFGFVAFATLATLPMLAGISKMKKDLSIGSGALLALWICTGLVGGAIGARWRSAARSCCGVIGGLSISFLIIASLQLSSLLARSIITLILITSSVVLCLLPQTVKFLSVISAFCGAWIHFLGIDLSIKVGFADLPGLLVSNYGVSQHGRVEDAMMIVAWEKGRWKACVAGWWLMGSSGAAWQWYWGGEAGGAEKATPKTLLGTYTPPESFLARISHFFAFWRTPETQSARFTDLPNSTDNGRRRRSPWNEEGDLDEDGDTLSSRIWADDEEDELELEQGLGGEGASKKLVFGGRGGGRQRGEEVEEHELHFVKAGHRGRKDLGLKGGSRPARYDLLWDEEGDYELDEEDLGLKGRKNQDRPRLGYPTSPTRYSLHSGLSGTTLATAGEAKHLVHHGNDSIASGSSRHSPTTSSAERSRSEHPSYVGQSRQEFSPSDKNKISTRVPIPATPSLIKAIDRINVAQRQAREETLNNPFHETAGEETEYEMDLGSGKSSRPVSIKSTSSQASYDAWWAQVIEKSKGK</sequence>
<accession>A0A238FS05</accession>
<dbReference type="InterPro" id="IPR025256">
    <property type="entry name" value="TM7S3/TM198-like_dom"/>
</dbReference>
<feature type="compositionally biased region" description="Polar residues" evidence="5">
    <location>
        <begin position="563"/>
        <end position="572"/>
    </location>
</feature>
<evidence type="ECO:0000256" key="6">
    <source>
        <dbReference type="SAM" id="Phobius"/>
    </source>
</evidence>
<feature type="transmembrane region" description="Helical" evidence="6">
    <location>
        <begin position="178"/>
        <end position="198"/>
    </location>
</feature>
<proteinExistence type="predicted"/>
<feature type="region of interest" description="Disordered" evidence="5">
    <location>
        <begin position="343"/>
        <end position="377"/>
    </location>
</feature>
<evidence type="ECO:0000256" key="5">
    <source>
        <dbReference type="SAM" id="MobiDB-lite"/>
    </source>
</evidence>
<evidence type="ECO:0000259" key="7">
    <source>
        <dbReference type="Pfam" id="PF13886"/>
    </source>
</evidence>
<feature type="compositionally biased region" description="Low complexity" evidence="5">
    <location>
        <begin position="473"/>
        <end position="484"/>
    </location>
</feature>
<gene>
    <name evidence="8" type="ORF">BQ2448_6316</name>
</gene>
<keyword evidence="9" id="KW-1185">Reference proteome</keyword>
<evidence type="ECO:0000313" key="9">
    <source>
        <dbReference type="Proteomes" id="UP000198372"/>
    </source>
</evidence>
<name>A0A238FS05_9BASI</name>
<dbReference type="EMBL" id="FMSP01000019">
    <property type="protein sequence ID" value="SCV73886.1"/>
    <property type="molecule type" value="Genomic_DNA"/>
</dbReference>
<feature type="domain" description="TM7S3/TM198-like" evidence="7">
    <location>
        <begin position="73"/>
        <end position="254"/>
    </location>
</feature>
<feature type="compositionally biased region" description="Polar residues" evidence="5">
    <location>
        <begin position="301"/>
        <end position="310"/>
    </location>
</feature>
<feature type="transmembrane region" description="Helical" evidence="6">
    <location>
        <begin position="152"/>
        <end position="171"/>
    </location>
</feature>
<keyword evidence="2 6" id="KW-0812">Transmembrane</keyword>
<evidence type="ECO:0000256" key="1">
    <source>
        <dbReference type="ARBA" id="ARBA00004141"/>
    </source>
</evidence>
<dbReference type="OrthoDB" id="2537773at2759"/>
<feature type="transmembrane region" description="Helical" evidence="6">
    <location>
        <begin position="20"/>
        <end position="42"/>
    </location>
</feature>
<evidence type="ECO:0000256" key="4">
    <source>
        <dbReference type="ARBA" id="ARBA00023136"/>
    </source>
</evidence>
<feature type="region of interest" description="Disordered" evidence="5">
    <location>
        <begin position="467"/>
        <end position="515"/>
    </location>
</feature>
<organism evidence="8 9">
    <name type="scientific">Microbotryum intermedium</name>
    <dbReference type="NCBI Taxonomy" id="269621"/>
    <lineage>
        <taxon>Eukaryota</taxon>
        <taxon>Fungi</taxon>
        <taxon>Dikarya</taxon>
        <taxon>Basidiomycota</taxon>
        <taxon>Pucciniomycotina</taxon>
        <taxon>Microbotryomycetes</taxon>
        <taxon>Microbotryales</taxon>
        <taxon>Microbotryaceae</taxon>
        <taxon>Microbotryum</taxon>
    </lineage>
</organism>